<sequence length="392" mass="42612">MDKRRAAQRRKRRRLLGLIAAVIAAVLLIVFFAKGGYEKFLDLLGIERNIAVTPTITEVACELKGEPVIAGVGGTIIIYDEQGVTGYGSDGKWKWNEACTLENPVVSYCGGSVVYTDSGGTAAYAFGPEGILWRYGSEKKLMAVFGGASGQICMIHEENEYLSAATIFEYDEKSSALRELFTRKFGSHYMLAGAISPDGRQLALSGAYSNGGDAAGIVSFLRMSDGEVFTSNAEEEIYVKLFYADDGRLFAANSDSVRVLYHSLTASSEEDSDQEIWNRENGRELLTDAVLVNGKYLVAALGSEESGKTVVKGYDTAGKERLNFEISGNIIGMHTAGDAVLLYTDRYIYMYNEKGLLIGTQEAGFTIKKAVCTDSRHAAVYGDGRVLSVSFQ</sequence>
<comment type="caution">
    <text evidence="1">The sequence shown here is derived from an EMBL/GenBank/DDBJ whole genome shotgun (WGS) entry which is preliminary data.</text>
</comment>
<name>A0A9D1I7F9_9CLOT</name>
<gene>
    <name evidence="1" type="ORF">IAD50_04885</name>
</gene>
<dbReference type="EMBL" id="DVMM01000097">
    <property type="protein sequence ID" value="HIU29614.1"/>
    <property type="molecule type" value="Genomic_DNA"/>
</dbReference>
<evidence type="ECO:0000313" key="2">
    <source>
        <dbReference type="Proteomes" id="UP000824089"/>
    </source>
</evidence>
<dbReference type="AlphaFoldDB" id="A0A9D1I7F9"/>
<protein>
    <submittedName>
        <fullName evidence="1">Uncharacterized protein</fullName>
    </submittedName>
</protein>
<accession>A0A9D1I7F9</accession>
<dbReference type="SUPFAM" id="SSF63829">
    <property type="entry name" value="Calcium-dependent phosphotriesterase"/>
    <property type="match status" value="1"/>
</dbReference>
<dbReference type="Proteomes" id="UP000824089">
    <property type="component" value="Unassembled WGS sequence"/>
</dbReference>
<reference evidence="1" key="1">
    <citation type="submission" date="2020-10" db="EMBL/GenBank/DDBJ databases">
        <authorList>
            <person name="Gilroy R."/>
        </authorList>
    </citation>
    <scope>NUCLEOTIDE SEQUENCE</scope>
    <source>
        <strain evidence="1">CHK195-4489</strain>
    </source>
</reference>
<dbReference type="Pfam" id="PF18975">
    <property type="entry name" value="DUF5711"/>
    <property type="match status" value="1"/>
</dbReference>
<reference evidence="1" key="2">
    <citation type="journal article" date="2021" name="PeerJ">
        <title>Extensive microbial diversity within the chicken gut microbiome revealed by metagenomics and culture.</title>
        <authorList>
            <person name="Gilroy R."/>
            <person name="Ravi A."/>
            <person name="Getino M."/>
            <person name="Pursley I."/>
            <person name="Horton D.L."/>
            <person name="Alikhan N.F."/>
            <person name="Baker D."/>
            <person name="Gharbi K."/>
            <person name="Hall N."/>
            <person name="Watson M."/>
            <person name="Adriaenssens E.M."/>
            <person name="Foster-Nyarko E."/>
            <person name="Jarju S."/>
            <person name="Secka A."/>
            <person name="Antonio M."/>
            <person name="Oren A."/>
            <person name="Chaudhuri R.R."/>
            <person name="La Ragione R."/>
            <person name="Hildebrand F."/>
            <person name="Pallen M.J."/>
        </authorList>
    </citation>
    <scope>NUCLEOTIDE SEQUENCE</scope>
    <source>
        <strain evidence="1">CHK195-4489</strain>
    </source>
</reference>
<evidence type="ECO:0000313" key="1">
    <source>
        <dbReference type="EMBL" id="HIU29614.1"/>
    </source>
</evidence>
<dbReference type="InterPro" id="IPR043765">
    <property type="entry name" value="DUF5711"/>
</dbReference>
<organism evidence="1 2">
    <name type="scientific">Candidatus Egerieisoma faecipullorum</name>
    <dbReference type="NCBI Taxonomy" id="2840963"/>
    <lineage>
        <taxon>Bacteria</taxon>
        <taxon>Bacillati</taxon>
        <taxon>Bacillota</taxon>
        <taxon>Clostridia</taxon>
        <taxon>Eubacteriales</taxon>
        <taxon>Clostridiaceae</taxon>
        <taxon>Clostridiaceae incertae sedis</taxon>
        <taxon>Candidatus Egerieisoma</taxon>
    </lineage>
</organism>
<proteinExistence type="predicted"/>